<dbReference type="AlphaFoldDB" id="A0A8J2RYB7"/>
<evidence type="ECO:0000313" key="2">
    <source>
        <dbReference type="EMBL" id="CAH0107988.1"/>
    </source>
</evidence>
<dbReference type="Proteomes" id="UP000789390">
    <property type="component" value="Unassembled WGS sequence"/>
</dbReference>
<keyword evidence="3" id="KW-1185">Reference proteome</keyword>
<dbReference type="EMBL" id="CAKKLH010000281">
    <property type="protein sequence ID" value="CAH0107988.1"/>
    <property type="molecule type" value="Genomic_DNA"/>
</dbReference>
<feature type="transmembrane region" description="Helical" evidence="1">
    <location>
        <begin position="64"/>
        <end position="89"/>
    </location>
</feature>
<gene>
    <name evidence="2" type="ORF">DGAL_LOCUS11334</name>
</gene>
<name>A0A8J2RYB7_9CRUS</name>
<organism evidence="2 3">
    <name type="scientific">Daphnia galeata</name>
    <dbReference type="NCBI Taxonomy" id="27404"/>
    <lineage>
        <taxon>Eukaryota</taxon>
        <taxon>Metazoa</taxon>
        <taxon>Ecdysozoa</taxon>
        <taxon>Arthropoda</taxon>
        <taxon>Crustacea</taxon>
        <taxon>Branchiopoda</taxon>
        <taxon>Diplostraca</taxon>
        <taxon>Cladocera</taxon>
        <taxon>Anomopoda</taxon>
        <taxon>Daphniidae</taxon>
        <taxon>Daphnia</taxon>
    </lineage>
</organism>
<protein>
    <recommendedName>
        <fullName evidence="4">Peptidase S1 domain-containing protein</fullName>
    </recommendedName>
</protein>
<accession>A0A8J2RYB7</accession>
<keyword evidence="1" id="KW-0472">Membrane</keyword>
<dbReference type="InterPro" id="IPR009003">
    <property type="entry name" value="Peptidase_S1_PA"/>
</dbReference>
<reference evidence="2" key="1">
    <citation type="submission" date="2021-11" db="EMBL/GenBank/DDBJ databases">
        <authorList>
            <person name="Schell T."/>
        </authorList>
    </citation>
    <scope>NUCLEOTIDE SEQUENCE</scope>
    <source>
        <strain evidence="2">M5</strain>
    </source>
</reference>
<proteinExistence type="predicted"/>
<keyword evidence="1" id="KW-1133">Transmembrane helix</keyword>
<sequence>MSYINGVAYNQVGIRSLSSALALPPDAKSVYTRVSYYAEWISSVTGLKECGRKWRSIRVCDVSVLSVITLKILAAVFLLVAFVCAQALARDLVRYKPRGVLFPRPPSKNKKPIFPVKHTATINTGSFYGRENSTSSRIVGGTEAEPNSLPW</sequence>
<evidence type="ECO:0000313" key="3">
    <source>
        <dbReference type="Proteomes" id="UP000789390"/>
    </source>
</evidence>
<evidence type="ECO:0000256" key="1">
    <source>
        <dbReference type="SAM" id="Phobius"/>
    </source>
</evidence>
<keyword evidence="1" id="KW-0812">Transmembrane</keyword>
<evidence type="ECO:0008006" key="4">
    <source>
        <dbReference type="Google" id="ProtNLM"/>
    </source>
</evidence>
<dbReference type="SUPFAM" id="SSF50494">
    <property type="entry name" value="Trypsin-like serine proteases"/>
    <property type="match status" value="1"/>
</dbReference>
<comment type="caution">
    <text evidence="2">The sequence shown here is derived from an EMBL/GenBank/DDBJ whole genome shotgun (WGS) entry which is preliminary data.</text>
</comment>